<feature type="transmembrane region" description="Helical" evidence="1">
    <location>
        <begin position="180"/>
        <end position="208"/>
    </location>
</feature>
<evidence type="ECO:0000313" key="4">
    <source>
        <dbReference type="Proteomes" id="UP000774130"/>
    </source>
</evidence>
<dbReference type="InterPro" id="IPR032834">
    <property type="entry name" value="NatK-like_C"/>
</dbReference>
<feature type="transmembrane region" description="Helical" evidence="1">
    <location>
        <begin position="33"/>
        <end position="63"/>
    </location>
</feature>
<dbReference type="RefSeq" id="WP_218327288.1">
    <property type="nucleotide sequence ID" value="NZ_JAHUZB010000007.1"/>
</dbReference>
<dbReference type="Proteomes" id="UP000774130">
    <property type="component" value="Unassembled WGS sequence"/>
</dbReference>
<keyword evidence="4" id="KW-1185">Reference proteome</keyword>
<accession>A0ABS6TGP6</accession>
<name>A0ABS6TGP6_9ENTE</name>
<proteinExistence type="predicted"/>
<protein>
    <submittedName>
        <fullName evidence="3">GHKL domain-containing protein</fullName>
    </submittedName>
</protein>
<reference evidence="3 4" key="1">
    <citation type="submission" date="2021-06" db="EMBL/GenBank/DDBJ databases">
        <title>Enterococcus alishanensis sp. nov., a novel lactic acid bacterium isolated from fresh coffee beans.</title>
        <authorList>
            <person name="Chen Y.-S."/>
        </authorList>
    </citation>
    <scope>NUCLEOTIDE SEQUENCE [LARGE SCALE GENOMIC DNA]</scope>
    <source>
        <strain evidence="3 4">ALS3</strain>
    </source>
</reference>
<comment type="caution">
    <text evidence="3">The sequence shown here is derived from an EMBL/GenBank/DDBJ whole genome shotgun (WGS) entry which is preliminary data.</text>
</comment>
<evidence type="ECO:0000313" key="3">
    <source>
        <dbReference type="EMBL" id="MBV7392076.1"/>
    </source>
</evidence>
<evidence type="ECO:0000259" key="2">
    <source>
        <dbReference type="Pfam" id="PF14501"/>
    </source>
</evidence>
<organism evidence="3 4">
    <name type="scientific">Enterococcus alishanensis</name>
    <dbReference type="NCBI Taxonomy" id="1303817"/>
    <lineage>
        <taxon>Bacteria</taxon>
        <taxon>Bacillati</taxon>
        <taxon>Bacillota</taxon>
        <taxon>Bacilli</taxon>
        <taxon>Lactobacillales</taxon>
        <taxon>Enterococcaceae</taxon>
        <taxon>Enterococcus</taxon>
    </lineage>
</organism>
<sequence>MNYRILFEFIISNEAILLVLCDYKKILDSRKSIFLVLFLSTILLVSFISIKASLILMLFYLCLKFYLIRTAYNTWLVSTFSFLRNLVAFFSIWIFTYDLPRLLLLLGVLHVKQSRLLWFIPQVVLILLFALLSNFIFEKLQLNQLFNEIKKKYTRFSIVSLVLSIFLFLMYEYFVRRLVYSAILLSLILMLVVTVFFVFFILIVATYYSNKQQTQYLNQSIVSLNQSYNEMQNFRHDYKNILISLSQYFEQDDYSQAKNYLYQIIDYSKNIIEPDYYSTLANLNNFPLQGLIISFIKRVETSEKKIHLQLDIEKINYQITVEQIDLVRSLSILLDNAFEAVASQTEGKIVLHIFRKENTIIFEVRNTLEHQISLEKIFKKNFTTKPNHSGRGLYSLNNILADYSNLDFEVSILQNFFIAKIFLEV</sequence>
<feature type="transmembrane region" description="Helical" evidence="1">
    <location>
        <begin position="156"/>
        <end position="174"/>
    </location>
</feature>
<feature type="transmembrane region" description="Helical" evidence="1">
    <location>
        <begin position="116"/>
        <end position="136"/>
    </location>
</feature>
<keyword evidence="1" id="KW-1133">Transmembrane helix</keyword>
<dbReference type="Pfam" id="PF14501">
    <property type="entry name" value="HATPase_c_5"/>
    <property type="match status" value="1"/>
</dbReference>
<dbReference type="PANTHER" id="PTHR40448">
    <property type="entry name" value="TWO-COMPONENT SENSOR HISTIDINE KINASE"/>
    <property type="match status" value="1"/>
</dbReference>
<feature type="domain" description="Sensor histidine kinase NatK-like C-terminal" evidence="2">
    <location>
        <begin position="322"/>
        <end position="423"/>
    </location>
</feature>
<dbReference type="EMBL" id="JAHUZB010000007">
    <property type="protein sequence ID" value="MBV7392076.1"/>
    <property type="molecule type" value="Genomic_DNA"/>
</dbReference>
<gene>
    <name evidence="3" type="ORF">KUA55_15445</name>
</gene>
<evidence type="ECO:0000256" key="1">
    <source>
        <dbReference type="SAM" id="Phobius"/>
    </source>
</evidence>
<keyword evidence="1" id="KW-0472">Membrane</keyword>
<keyword evidence="1" id="KW-0812">Transmembrane</keyword>
<dbReference type="PANTHER" id="PTHR40448:SF1">
    <property type="entry name" value="TWO-COMPONENT SENSOR HISTIDINE KINASE"/>
    <property type="match status" value="1"/>
</dbReference>